<protein>
    <submittedName>
        <fullName evidence="1">Uncharacterized protein</fullName>
    </submittedName>
</protein>
<comment type="caution">
    <text evidence="1">The sequence shown here is derived from an EMBL/GenBank/DDBJ whole genome shotgun (WGS) entry which is preliminary data.</text>
</comment>
<reference evidence="1 2" key="1">
    <citation type="journal article" date="2006" name="Int. J. Syst. Evol. Microbiol.">
        <title>Myroides pelagicus sp. nov., isolated from seawater in Thailand.</title>
        <authorList>
            <person name="Yoon J."/>
            <person name="Maneerat S."/>
            <person name="Kawai F."/>
            <person name="Yokota A."/>
        </authorList>
    </citation>
    <scope>NUCLEOTIDE SEQUENCE [LARGE SCALE GENOMIC DNA]</scope>
    <source>
        <strain evidence="1 2">SM1T</strain>
    </source>
</reference>
<gene>
    <name evidence="1" type="ORF">GJV77_07945</name>
</gene>
<dbReference type="Proteomes" id="UP000488936">
    <property type="component" value="Unassembled WGS sequence"/>
</dbReference>
<dbReference type="EMBL" id="WMJY01000015">
    <property type="protein sequence ID" value="MTH29849.1"/>
    <property type="molecule type" value="Genomic_DNA"/>
</dbReference>
<organism evidence="1 2">
    <name type="scientific">Myroides pelagicus</name>
    <dbReference type="NCBI Taxonomy" id="270914"/>
    <lineage>
        <taxon>Bacteria</taxon>
        <taxon>Pseudomonadati</taxon>
        <taxon>Bacteroidota</taxon>
        <taxon>Flavobacteriia</taxon>
        <taxon>Flavobacteriales</taxon>
        <taxon>Flavobacteriaceae</taxon>
        <taxon>Myroides</taxon>
    </lineage>
</organism>
<evidence type="ECO:0000313" key="1">
    <source>
        <dbReference type="EMBL" id="MTH29849.1"/>
    </source>
</evidence>
<dbReference type="AlphaFoldDB" id="A0A7K1GMS5"/>
<name>A0A7K1GMS5_9FLAO</name>
<sequence>MGEAINGMMGGVLGKVGPVVGIRWRDKYYWRSRPSKSKKEATEKQLRQRAKLALVSSFLSDVRLFINAHIPKVKGNRGMINGTEQVSSYLLKNGVGFEGEKAYLCMDAVTMSIGVLPVVHFFKLEVIKGKCLVLEWEDSSYNSMTSPDDFLSVIIFHSEMEMMFMDLNVGQRSSAKAVVDLPKEWGVGDLHLWTVWNNKEETLNSTSIYHRGLSMELEHV</sequence>
<dbReference type="Pfam" id="PF19781">
    <property type="entry name" value="DUF6266"/>
    <property type="match status" value="1"/>
</dbReference>
<accession>A0A7K1GMS5</accession>
<proteinExistence type="predicted"/>
<keyword evidence="2" id="KW-1185">Reference proteome</keyword>
<evidence type="ECO:0000313" key="2">
    <source>
        <dbReference type="Proteomes" id="UP000488936"/>
    </source>
</evidence>
<dbReference type="InterPro" id="IPR046233">
    <property type="entry name" value="DUF6266"/>
</dbReference>